<dbReference type="GO" id="GO:0006508">
    <property type="term" value="P:proteolysis"/>
    <property type="evidence" value="ECO:0007669"/>
    <property type="project" value="UniProtKB-KW"/>
</dbReference>
<dbReference type="OrthoDB" id="6154975at2759"/>
<name>A0A210PDU3_MIZYE</name>
<accession>A0A210PDU3</accession>
<evidence type="ECO:0000313" key="16">
    <source>
        <dbReference type="Proteomes" id="UP000242188"/>
    </source>
</evidence>
<evidence type="ECO:0000256" key="6">
    <source>
        <dbReference type="ARBA" id="ARBA00022801"/>
    </source>
</evidence>
<dbReference type="InterPro" id="IPR018200">
    <property type="entry name" value="USP_CS"/>
</dbReference>
<evidence type="ECO:0000256" key="3">
    <source>
        <dbReference type="ARBA" id="ARBA00012759"/>
    </source>
</evidence>
<dbReference type="Gene3D" id="3.90.70.10">
    <property type="entry name" value="Cysteine proteinases"/>
    <property type="match status" value="1"/>
</dbReference>
<dbReference type="GO" id="GO:0016579">
    <property type="term" value="P:protein deubiquitination"/>
    <property type="evidence" value="ECO:0007669"/>
    <property type="project" value="InterPro"/>
</dbReference>
<comment type="caution">
    <text evidence="15">The sequence shown here is derived from an EMBL/GenBank/DDBJ whole genome shotgun (WGS) entry which is preliminary data.</text>
</comment>
<dbReference type="InterPro" id="IPR050164">
    <property type="entry name" value="Peptidase_C19"/>
</dbReference>
<evidence type="ECO:0000256" key="8">
    <source>
        <dbReference type="ARBA" id="ARBA00039432"/>
    </source>
</evidence>
<protein>
    <recommendedName>
        <fullName evidence="8">Ubiquitin carboxyl-terminal hydrolase 36</fullName>
        <ecNumber evidence="3">3.4.19.12</ecNumber>
    </recommendedName>
    <alternativeName>
        <fullName evidence="11">Deubiquitinating enzyme 36</fullName>
    </alternativeName>
    <alternativeName>
        <fullName evidence="10">Protein scrawny</fullName>
    </alternativeName>
    <alternativeName>
        <fullName evidence="9">Ubiquitin thioesterase 36</fullName>
    </alternativeName>
    <alternativeName>
        <fullName evidence="12">Ubiquitin-specific-processing protease 36</fullName>
    </alternativeName>
</protein>
<evidence type="ECO:0000256" key="1">
    <source>
        <dbReference type="ARBA" id="ARBA00000707"/>
    </source>
</evidence>
<dbReference type="PANTHER" id="PTHR24006:SF758">
    <property type="entry name" value="UBIQUITIN CARBOXYL-TERMINAL HYDROLASE 36"/>
    <property type="match status" value="1"/>
</dbReference>
<keyword evidence="16" id="KW-1185">Reference proteome</keyword>
<dbReference type="EC" id="3.4.19.12" evidence="3"/>
<keyword evidence="5" id="KW-0833">Ubl conjugation pathway</keyword>
<dbReference type="Pfam" id="PF00443">
    <property type="entry name" value="UCH"/>
    <property type="match status" value="1"/>
</dbReference>
<dbReference type="SUPFAM" id="SSF54001">
    <property type="entry name" value="Cysteine proteinases"/>
    <property type="match status" value="1"/>
</dbReference>
<dbReference type="CDD" id="cd02257">
    <property type="entry name" value="Peptidase_C19"/>
    <property type="match status" value="1"/>
</dbReference>
<dbReference type="GO" id="GO:0004843">
    <property type="term" value="F:cysteine-type deubiquitinase activity"/>
    <property type="evidence" value="ECO:0007669"/>
    <property type="project" value="UniProtKB-EC"/>
</dbReference>
<dbReference type="STRING" id="6573.A0A210PDU3"/>
<dbReference type="PROSITE" id="PS00973">
    <property type="entry name" value="USP_2"/>
    <property type="match status" value="1"/>
</dbReference>
<evidence type="ECO:0000256" key="11">
    <source>
        <dbReference type="ARBA" id="ARBA00042420"/>
    </source>
</evidence>
<dbReference type="InterPro" id="IPR028889">
    <property type="entry name" value="USP"/>
</dbReference>
<dbReference type="InterPro" id="IPR001394">
    <property type="entry name" value="Peptidase_C19_UCH"/>
</dbReference>
<reference evidence="15 16" key="1">
    <citation type="journal article" date="2017" name="Nat. Ecol. Evol.">
        <title>Scallop genome provides insights into evolution of bilaterian karyotype and development.</title>
        <authorList>
            <person name="Wang S."/>
            <person name="Zhang J."/>
            <person name="Jiao W."/>
            <person name="Li J."/>
            <person name="Xun X."/>
            <person name="Sun Y."/>
            <person name="Guo X."/>
            <person name="Huan P."/>
            <person name="Dong B."/>
            <person name="Zhang L."/>
            <person name="Hu X."/>
            <person name="Sun X."/>
            <person name="Wang J."/>
            <person name="Zhao C."/>
            <person name="Wang Y."/>
            <person name="Wang D."/>
            <person name="Huang X."/>
            <person name="Wang R."/>
            <person name="Lv J."/>
            <person name="Li Y."/>
            <person name="Zhang Z."/>
            <person name="Liu B."/>
            <person name="Lu W."/>
            <person name="Hui Y."/>
            <person name="Liang J."/>
            <person name="Zhou Z."/>
            <person name="Hou R."/>
            <person name="Li X."/>
            <person name="Liu Y."/>
            <person name="Li H."/>
            <person name="Ning X."/>
            <person name="Lin Y."/>
            <person name="Zhao L."/>
            <person name="Xing Q."/>
            <person name="Dou J."/>
            <person name="Li Y."/>
            <person name="Mao J."/>
            <person name="Guo H."/>
            <person name="Dou H."/>
            <person name="Li T."/>
            <person name="Mu C."/>
            <person name="Jiang W."/>
            <person name="Fu Q."/>
            <person name="Fu X."/>
            <person name="Miao Y."/>
            <person name="Liu J."/>
            <person name="Yu Q."/>
            <person name="Li R."/>
            <person name="Liao H."/>
            <person name="Li X."/>
            <person name="Kong Y."/>
            <person name="Jiang Z."/>
            <person name="Chourrout D."/>
            <person name="Li R."/>
            <person name="Bao Z."/>
        </authorList>
    </citation>
    <scope>NUCLEOTIDE SEQUENCE [LARGE SCALE GENOMIC DNA]</scope>
    <source>
        <strain evidence="15 16">PY_sf001</strain>
    </source>
</reference>
<gene>
    <name evidence="15" type="ORF">KP79_PYT03341</name>
</gene>
<evidence type="ECO:0000256" key="9">
    <source>
        <dbReference type="ARBA" id="ARBA00041300"/>
    </source>
</evidence>
<evidence type="ECO:0000313" key="15">
    <source>
        <dbReference type="EMBL" id="OWF34642.1"/>
    </source>
</evidence>
<evidence type="ECO:0000256" key="12">
    <source>
        <dbReference type="ARBA" id="ARBA00043009"/>
    </source>
</evidence>
<feature type="domain" description="USP" evidence="14">
    <location>
        <begin position="92"/>
        <end position="407"/>
    </location>
</feature>
<feature type="region of interest" description="Disordered" evidence="13">
    <location>
        <begin position="50"/>
        <end position="79"/>
    </location>
</feature>
<comment type="similarity">
    <text evidence="2">Belongs to the peptidase C19 family.</text>
</comment>
<keyword evidence="7" id="KW-0788">Thiol protease</keyword>
<evidence type="ECO:0000256" key="10">
    <source>
        <dbReference type="ARBA" id="ARBA00042154"/>
    </source>
</evidence>
<organism evidence="15 16">
    <name type="scientific">Mizuhopecten yessoensis</name>
    <name type="common">Japanese scallop</name>
    <name type="synonym">Patinopecten yessoensis</name>
    <dbReference type="NCBI Taxonomy" id="6573"/>
    <lineage>
        <taxon>Eukaryota</taxon>
        <taxon>Metazoa</taxon>
        <taxon>Spiralia</taxon>
        <taxon>Lophotrochozoa</taxon>
        <taxon>Mollusca</taxon>
        <taxon>Bivalvia</taxon>
        <taxon>Autobranchia</taxon>
        <taxon>Pteriomorphia</taxon>
        <taxon>Pectinida</taxon>
        <taxon>Pectinoidea</taxon>
        <taxon>Pectinidae</taxon>
        <taxon>Mizuhopecten</taxon>
    </lineage>
</organism>
<evidence type="ECO:0000256" key="2">
    <source>
        <dbReference type="ARBA" id="ARBA00009085"/>
    </source>
</evidence>
<sequence>MGANVQKEVQQGECPSQPKDVSAIFGTGPDCPDVNTVKEQTKDNEQINVEPENKLAVSEGRDQHELLEKDGRQGTPRYDAPKVYSKGEELILGLPNRNSTSCYITSLIQVLAQTPGLMECLLSYKQKSCIAETLINLFCVVNDVQDPHENVADVLCSLLRDIQNKMAARDDSYSEGIQNDSHCLLLCLLNALDDEERDGLYIFDGQMRNSFTYSNCSHVEESALEPFKSLPMSVNNKLSTVEDSIMHMISVDTFYDSDIPCRKCIKEGRHSQDTVTEKRLIIVVAPEILVLQLSRFHQVWASGDKLCTKMEKYDGHVQYSSTLSLPVIQKDEDDHTGCAVTYELYGVICHEGTMENGHYWCYVKQNGWDKAHPYLWHLCSDSYVRRLEINEEWPDSPYAYLLFYKQCMKEKG</sequence>
<evidence type="ECO:0000259" key="14">
    <source>
        <dbReference type="PROSITE" id="PS50235"/>
    </source>
</evidence>
<proteinExistence type="inferred from homology"/>
<dbReference type="GO" id="GO:0005634">
    <property type="term" value="C:nucleus"/>
    <property type="evidence" value="ECO:0007669"/>
    <property type="project" value="TreeGrafter"/>
</dbReference>
<dbReference type="InterPro" id="IPR038765">
    <property type="entry name" value="Papain-like_cys_pep_sf"/>
</dbReference>
<dbReference type="PANTHER" id="PTHR24006">
    <property type="entry name" value="UBIQUITIN CARBOXYL-TERMINAL HYDROLASE"/>
    <property type="match status" value="1"/>
</dbReference>
<dbReference type="EMBL" id="NEDP02076808">
    <property type="protein sequence ID" value="OWF34642.1"/>
    <property type="molecule type" value="Genomic_DNA"/>
</dbReference>
<evidence type="ECO:0000256" key="7">
    <source>
        <dbReference type="ARBA" id="ARBA00022807"/>
    </source>
</evidence>
<feature type="compositionally biased region" description="Basic and acidic residues" evidence="13">
    <location>
        <begin position="59"/>
        <end position="72"/>
    </location>
</feature>
<feature type="region of interest" description="Disordered" evidence="13">
    <location>
        <begin position="1"/>
        <end position="33"/>
    </location>
</feature>
<evidence type="ECO:0000256" key="13">
    <source>
        <dbReference type="SAM" id="MobiDB-lite"/>
    </source>
</evidence>
<keyword evidence="6 15" id="KW-0378">Hydrolase</keyword>
<evidence type="ECO:0000256" key="5">
    <source>
        <dbReference type="ARBA" id="ARBA00022786"/>
    </source>
</evidence>
<dbReference type="GO" id="GO:0005829">
    <property type="term" value="C:cytosol"/>
    <property type="evidence" value="ECO:0007669"/>
    <property type="project" value="TreeGrafter"/>
</dbReference>
<comment type="catalytic activity">
    <reaction evidence="1">
        <text>Thiol-dependent hydrolysis of ester, thioester, amide, peptide and isopeptide bonds formed by the C-terminal Gly of ubiquitin (a 76-residue protein attached to proteins as an intracellular targeting signal).</text>
        <dbReference type="EC" id="3.4.19.12"/>
    </reaction>
</comment>
<evidence type="ECO:0000256" key="4">
    <source>
        <dbReference type="ARBA" id="ARBA00022670"/>
    </source>
</evidence>
<dbReference type="Proteomes" id="UP000242188">
    <property type="component" value="Unassembled WGS sequence"/>
</dbReference>
<keyword evidence="4" id="KW-0645">Protease</keyword>
<dbReference type="AlphaFoldDB" id="A0A210PDU3"/>
<dbReference type="PROSITE" id="PS50235">
    <property type="entry name" value="USP_3"/>
    <property type="match status" value="1"/>
</dbReference>